<dbReference type="GO" id="GO:0031145">
    <property type="term" value="P:anaphase-promoting complex-dependent catabolic process"/>
    <property type="evidence" value="ECO:0007669"/>
    <property type="project" value="TreeGrafter"/>
</dbReference>
<evidence type="ECO:0000256" key="1">
    <source>
        <dbReference type="ARBA" id="ARBA00022618"/>
    </source>
</evidence>
<evidence type="ECO:0000313" key="7">
    <source>
        <dbReference type="EMBL" id="EFA81465.1"/>
    </source>
</evidence>
<evidence type="ECO:0000256" key="3">
    <source>
        <dbReference type="ARBA" id="ARBA00022786"/>
    </source>
</evidence>
<keyword evidence="3" id="KW-0833">Ubl conjugation pathway</keyword>
<sequence>MNNNNVNFNNNIRLSPHKICLCALIDHYLNAQLHPFQKKSLSILLLKYIKNPDSYNEPTLYDIILELKKIRISNVFLTQELIEYITFETIDDLQQFFSSIKIFFEKERQVDENDEDEDDEEEQQQQQKEYLDGKSVLGLFVKKVLLIFNQSLFDGLISLYNQMRDYINQYHYDLDNNRNNKQIQNNNNNQTNNNNNNNGKKISFLSPMEQERFVYEEISKINNSIGKVNPLDIKEHIDIIKSVLPNVNKSRYIDQSHMDYEQSVEELHRYFDYCNGDGAKRQLLSGTGTKHALQIPTSIGHYIDGQHRPFPTAQPTGHPRQRNTPCCRTRHVVAIIHQSTIENKAKHESNSNIINRSNNNNTSINNNNSNITNNNNNKLTINNNNSNSTNNNNNNNSKYYNDIFSLLESSQRINRSNNLSILQMKSTVWEIFGNLELSTYFNELSFRFNNNNSQLNEFIHYQSNTNSSKDTIITYCKLALTHCKKGDFESAQNIIGYCMNEYPYHNHIKSILLYTSLCIMFEVALAESNLDRAHLVLESLLPLLNRLSPDDSEQAGWSQIFATYTQVGRYFIKSRQFDVAHQFLNDAIRLARDNGYESLTTEFHVLLAQLFQECGGVLSMQSGMSNMLCALSLSDHYNQPTLSAESNLLLIKTHLESGDFERAYSLLEITLPMVLQDCQLQAKLYLLYAKTIFRESQFNKSVNKKLGIEYLEKAQACAKQLSNKEMLKEISSYLINTMTK</sequence>
<name>D3BA78_HETP5</name>
<dbReference type="Proteomes" id="UP000001396">
    <property type="component" value="Unassembled WGS sequence"/>
</dbReference>
<dbReference type="InterPro" id="IPR011990">
    <property type="entry name" value="TPR-like_helical_dom_sf"/>
</dbReference>
<keyword evidence="4" id="KW-0131">Cell cycle</keyword>
<dbReference type="PROSITE" id="PS50005">
    <property type="entry name" value="TPR"/>
    <property type="match status" value="1"/>
</dbReference>
<feature type="repeat" description="TPR" evidence="5">
    <location>
        <begin position="561"/>
        <end position="594"/>
    </location>
</feature>
<dbReference type="InParanoid" id="D3BA78"/>
<feature type="compositionally biased region" description="Low complexity" evidence="6">
    <location>
        <begin position="179"/>
        <end position="198"/>
    </location>
</feature>
<reference evidence="7 8" key="1">
    <citation type="journal article" date="2011" name="Genome Res.">
        <title>Phylogeny-wide analysis of social amoeba genomes highlights ancient origins for complex intercellular communication.</title>
        <authorList>
            <person name="Heidel A.J."/>
            <person name="Lawal H.M."/>
            <person name="Felder M."/>
            <person name="Schilde C."/>
            <person name="Helps N.R."/>
            <person name="Tunggal B."/>
            <person name="Rivero F."/>
            <person name="John U."/>
            <person name="Schleicher M."/>
            <person name="Eichinger L."/>
            <person name="Platzer M."/>
            <person name="Noegel A.A."/>
            <person name="Schaap P."/>
            <person name="Gloeckner G."/>
        </authorList>
    </citation>
    <scope>NUCLEOTIDE SEQUENCE [LARGE SCALE GENOMIC DNA]</scope>
    <source>
        <strain evidence="8">ATCC 26659 / Pp 5 / PN500</strain>
    </source>
</reference>
<dbReference type="SUPFAM" id="SSF48452">
    <property type="entry name" value="TPR-like"/>
    <property type="match status" value="1"/>
</dbReference>
<dbReference type="CDD" id="cd16270">
    <property type="entry name" value="Apc5_N"/>
    <property type="match status" value="1"/>
</dbReference>
<dbReference type="InterPro" id="IPR037679">
    <property type="entry name" value="Apc5"/>
</dbReference>
<comment type="caution">
    <text evidence="7">The sequence shown here is derived from an EMBL/GenBank/DDBJ whole genome shotgun (WGS) entry which is preliminary data.</text>
</comment>
<keyword evidence="2" id="KW-0498">Mitosis</keyword>
<evidence type="ECO:0000256" key="4">
    <source>
        <dbReference type="ARBA" id="ARBA00023306"/>
    </source>
</evidence>
<feature type="region of interest" description="Disordered" evidence="6">
    <location>
        <begin position="344"/>
        <end position="395"/>
    </location>
</feature>
<protein>
    <submittedName>
        <fullName evidence="7">Anaphase promoting complex subunit 5</fullName>
    </submittedName>
</protein>
<evidence type="ECO:0000256" key="2">
    <source>
        <dbReference type="ARBA" id="ARBA00022776"/>
    </source>
</evidence>
<dbReference type="EMBL" id="ADBJ01000025">
    <property type="protein sequence ID" value="EFA81465.1"/>
    <property type="molecule type" value="Genomic_DNA"/>
</dbReference>
<organism evidence="7 8">
    <name type="scientific">Heterostelium pallidum (strain ATCC 26659 / Pp 5 / PN500)</name>
    <name type="common">Cellular slime mold</name>
    <name type="synonym">Polysphondylium pallidum</name>
    <dbReference type="NCBI Taxonomy" id="670386"/>
    <lineage>
        <taxon>Eukaryota</taxon>
        <taxon>Amoebozoa</taxon>
        <taxon>Evosea</taxon>
        <taxon>Eumycetozoa</taxon>
        <taxon>Dictyostelia</taxon>
        <taxon>Acytosteliales</taxon>
        <taxon>Acytosteliaceae</taxon>
        <taxon>Heterostelium</taxon>
    </lineage>
</organism>
<dbReference type="PANTHER" id="PTHR12830">
    <property type="entry name" value="ANAPHASE-PROMOTING COMPLEX SUBUNIT 5"/>
    <property type="match status" value="1"/>
</dbReference>
<accession>D3BA78</accession>
<gene>
    <name evidence="7" type="primary">anapc5</name>
    <name evidence="7" type="ORF">PPL_05453</name>
</gene>
<feature type="compositionally biased region" description="Low complexity" evidence="6">
    <location>
        <begin position="350"/>
        <end position="395"/>
    </location>
</feature>
<dbReference type="GO" id="GO:0070979">
    <property type="term" value="P:protein K11-linked ubiquitination"/>
    <property type="evidence" value="ECO:0007669"/>
    <property type="project" value="TreeGrafter"/>
</dbReference>
<dbReference type="Gene3D" id="1.25.40.10">
    <property type="entry name" value="Tetratricopeptide repeat domain"/>
    <property type="match status" value="1"/>
</dbReference>
<dbReference type="GeneID" id="31360938"/>
<dbReference type="OMA" id="HRYFDYC"/>
<feature type="region of interest" description="Disordered" evidence="6">
    <location>
        <begin position="177"/>
        <end position="199"/>
    </location>
</feature>
<evidence type="ECO:0000256" key="5">
    <source>
        <dbReference type="PROSITE-ProRule" id="PRU00339"/>
    </source>
</evidence>
<dbReference type="GO" id="GO:0005680">
    <property type="term" value="C:anaphase-promoting complex"/>
    <property type="evidence" value="ECO:0007669"/>
    <property type="project" value="InterPro"/>
</dbReference>
<dbReference type="GO" id="GO:0045842">
    <property type="term" value="P:positive regulation of mitotic metaphase/anaphase transition"/>
    <property type="evidence" value="ECO:0007669"/>
    <property type="project" value="TreeGrafter"/>
</dbReference>
<proteinExistence type="predicted"/>
<dbReference type="STRING" id="670386.D3BA78"/>
<dbReference type="InterPro" id="IPR019734">
    <property type="entry name" value="TPR_rpt"/>
</dbReference>
<keyword evidence="8" id="KW-1185">Reference proteome</keyword>
<dbReference type="FunCoup" id="D3BA78">
    <property type="interactions" value="53"/>
</dbReference>
<keyword evidence="5" id="KW-0802">TPR repeat</keyword>
<dbReference type="PANTHER" id="PTHR12830:SF9">
    <property type="entry name" value="ANAPHASE-PROMOTING COMPLEX SUBUNIT 5"/>
    <property type="match status" value="1"/>
</dbReference>
<evidence type="ECO:0000313" key="8">
    <source>
        <dbReference type="Proteomes" id="UP000001396"/>
    </source>
</evidence>
<keyword evidence="1" id="KW-0132">Cell division</keyword>
<evidence type="ECO:0000256" key="6">
    <source>
        <dbReference type="SAM" id="MobiDB-lite"/>
    </source>
</evidence>
<dbReference type="UniPathway" id="UPA00143"/>
<dbReference type="RefSeq" id="XP_020433583.1">
    <property type="nucleotide sequence ID" value="XM_020576334.1"/>
</dbReference>
<dbReference type="AlphaFoldDB" id="D3BA78"/>
<dbReference type="GO" id="GO:0051301">
    <property type="term" value="P:cell division"/>
    <property type="evidence" value="ECO:0007669"/>
    <property type="project" value="UniProtKB-KW"/>
</dbReference>